<dbReference type="AlphaFoldDB" id="A0A382YPD5"/>
<evidence type="ECO:0000256" key="1">
    <source>
        <dbReference type="ARBA" id="ARBA00004496"/>
    </source>
</evidence>
<evidence type="ECO:0000259" key="14">
    <source>
        <dbReference type="Pfam" id="PF17755"/>
    </source>
</evidence>
<keyword evidence="4" id="KW-0677">Repeat</keyword>
<evidence type="ECO:0000256" key="2">
    <source>
        <dbReference type="ARBA" id="ARBA00022490"/>
    </source>
</evidence>
<dbReference type="GO" id="GO:0008270">
    <property type="term" value="F:zinc ion binding"/>
    <property type="evidence" value="ECO:0007669"/>
    <property type="project" value="UniProtKB-KW"/>
</dbReference>
<comment type="subcellular location">
    <subcellularLocation>
        <location evidence="1">Cytoplasm</location>
    </subcellularLocation>
</comment>
<feature type="domain" description="UvrA interaction" evidence="15">
    <location>
        <begin position="2"/>
        <end position="51"/>
    </location>
</feature>
<keyword evidence="11" id="KW-0267">Excision nuclease</keyword>
<keyword evidence="5" id="KW-0547">Nucleotide-binding</keyword>
<evidence type="ECO:0000256" key="12">
    <source>
        <dbReference type="ARBA" id="ARBA00023125"/>
    </source>
</evidence>
<keyword evidence="13" id="KW-0234">DNA repair</keyword>
<dbReference type="GO" id="GO:0005737">
    <property type="term" value="C:cytoplasm"/>
    <property type="evidence" value="ECO:0007669"/>
    <property type="project" value="UniProtKB-SubCell"/>
</dbReference>
<evidence type="ECO:0000256" key="9">
    <source>
        <dbReference type="ARBA" id="ARBA00022833"/>
    </source>
</evidence>
<reference evidence="16" key="1">
    <citation type="submission" date="2018-05" db="EMBL/GenBank/DDBJ databases">
        <authorList>
            <person name="Lanie J.A."/>
            <person name="Ng W.-L."/>
            <person name="Kazmierczak K.M."/>
            <person name="Andrzejewski T.M."/>
            <person name="Davidsen T.M."/>
            <person name="Wayne K.J."/>
            <person name="Tettelin H."/>
            <person name="Glass J.I."/>
            <person name="Rusch D."/>
            <person name="Podicherti R."/>
            <person name="Tsui H.-C.T."/>
            <person name="Winkler M.E."/>
        </authorList>
    </citation>
    <scope>NUCLEOTIDE SEQUENCE</scope>
</reference>
<keyword evidence="8" id="KW-0863">Zinc-finger</keyword>
<evidence type="ECO:0000256" key="6">
    <source>
        <dbReference type="ARBA" id="ARBA00022763"/>
    </source>
</evidence>
<dbReference type="Pfam" id="PF17760">
    <property type="entry name" value="UvrA_inter"/>
    <property type="match status" value="1"/>
</dbReference>
<keyword evidence="9" id="KW-0862">Zinc</keyword>
<keyword evidence="12" id="KW-0238">DNA-binding</keyword>
<protein>
    <recommendedName>
        <fullName evidence="17">UvrA DNA-binding domain-containing protein</fullName>
    </recommendedName>
</protein>
<keyword evidence="10" id="KW-0067">ATP-binding</keyword>
<dbReference type="InterPro" id="IPR041102">
    <property type="entry name" value="UvrA_inter"/>
</dbReference>
<evidence type="ECO:0000313" key="16">
    <source>
        <dbReference type="EMBL" id="SVD84839.1"/>
    </source>
</evidence>
<dbReference type="GO" id="GO:0005524">
    <property type="term" value="F:ATP binding"/>
    <property type="evidence" value="ECO:0007669"/>
    <property type="project" value="UniProtKB-KW"/>
</dbReference>
<dbReference type="GO" id="GO:0003677">
    <property type="term" value="F:DNA binding"/>
    <property type="evidence" value="ECO:0007669"/>
    <property type="project" value="UniProtKB-KW"/>
</dbReference>
<name>A0A382YPD5_9ZZZZ</name>
<evidence type="ECO:0000256" key="3">
    <source>
        <dbReference type="ARBA" id="ARBA00022723"/>
    </source>
</evidence>
<evidence type="ECO:0000256" key="11">
    <source>
        <dbReference type="ARBA" id="ARBA00022881"/>
    </source>
</evidence>
<feature type="domain" description="UvrA DNA-binding" evidence="14">
    <location>
        <begin position="103"/>
        <end position="214"/>
    </location>
</feature>
<evidence type="ECO:0000256" key="10">
    <source>
        <dbReference type="ARBA" id="ARBA00022840"/>
    </source>
</evidence>
<feature type="non-terminal residue" evidence="16">
    <location>
        <position position="1"/>
    </location>
</feature>
<dbReference type="GO" id="GO:0006281">
    <property type="term" value="P:DNA repair"/>
    <property type="evidence" value="ECO:0007669"/>
    <property type="project" value="UniProtKB-KW"/>
</dbReference>
<keyword evidence="6" id="KW-0227">DNA damage</keyword>
<organism evidence="16">
    <name type="scientific">marine metagenome</name>
    <dbReference type="NCBI Taxonomy" id="408172"/>
    <lineage>
        <taxon>unclassified sequences</taxon>
        <taxon>metagenomes</taxon>
        <taxon>ecological metagenomes</taxon>
    </lineage>
</organism>
<proteinExistence type="predicted"/>
<sequence>SLSDNINLKKNIKHTIEIVVDRLVVKEGIKDRLTSSIELALKVGNGLVIIDEIGKQEHLYSEYFSCPQCDISFEELQPRAFSFNSPFGACSTCDGLGTKVSIDPELVVPDMNKSLIQGCVEPIGEQPRGNWYSSILKSLAFHYDFNFTTPWKNMTEEVRKVILYGTHPDKKITMSYQSEKFKGEYKGKFEGIIPNLQRRYNQTKSGNMRDWIEKYMAIQNCPDCIGARLKPASLAVTIDKQNICELTQNTVGALNLFFNNIK</sequence>
<dbReference type="Pfam" id="PF17755">
    <property type="entry name" value="UvrA_DNA-bind"/>
    <property type="match status" value="1"/>
</dbReference>
<keyword evidence="7" id="KW-0228">DNA excision</keyword>
<evidence type="ECO:0000256" key="5">
    <source>
        <dbReference type="ARBA" id="ARBA00022741"/>
    </source>
</evidence>
<dbReference type="InterPro" id="IPR013815">
    <property type="entry name" value="ATP_grasp_subdomain_1"/>
</dbReference>
<keyword evidence="2" id="KW-0963">Cytoplasm</keyword>
<gene>
    <name evidence="16" type="ORF">METZ01_LOCUS437693</name>
</gene>
<dbReference type="PANTHER" id="PTHR43152:SF3">
    <property type="entry name" value="UVRABC SYSTEM PROTEIN A"/>
    <property type="match status" value="1"/>
</dbReference>
<evidence type="ECO:0000256" key="4">
    <source>
        <dbReference type="ARBA" id="ARBA00022737"/>
    </source>
</evidence>
<evidence type="ECO:0000259" key="15">
    <source>
        <dbReference type="Pfam" id="PF17760"/>
    </source>
</evidence>
<accession>A0A382YPD5</accession>
<evidence type="ECO:0000256" key="13">
    <source>
        <dbReference type="ARBA" id="ARBA00023204"/>
    </source>
</evidence>
<evidence type="ECO:0000256" key="7">
    <source>
        <dbReference type="ARBA" id="ARBA00022769"/>
    </source>
</evidence>
<keyword evidence="3" id="KW-0479">Metal-binding</keyword>
<dbReference type="GO" id="GO:0004518">
    <property type="term" value="F:nuclease activity"/>
    <property type="evidence" value="ECO:0007669"/>
    <property type="project" value="UniProtKB-KW"/>
</dbReference>
<dbReference type="InterPro" id="IPR041552">
    <property type="entry name" value="UvrA_DNA-bd"/>
</dbReference>
<dbReference type="Gene3D" id="1.20.1580.10">
    <property type="entry name" value="ABC transporter ATPase like domain"/>
    <property type="match status" value="1"/>
</dbReference>
<dbReference type="PANTHER" id="PTHR43152">
    <property type="entry name" value="UVRABC SYSTEM PROTEIN A"/>
    <property type="match status" value="1"/>
</dbReference>
<dbReference type="EMBL" id="UINC01177282">
    <property type="protein sequence ID" value="SVD84839.1"/>
    <property type="molecule type" value="Genomic_DNA"/>
</dbReference>
<dbReference type="Gene3D" id="1.10.8.280">
    <property type="entry name" value="ABC transporter ATPase domain-like"/>
    <property type="match status" value="1"/>
</dbReference>
<evidence type="ECO:0000256" key="8">
    <source>
        <dbReference type="ARBA" id="ARBA00022771"/>
    </source>
</evidence>
<feature type="non-terminal residue" evidence="16">
    <location>
        <position position="262"/>
    </location>
</feature>
<dbReference type="Gene3D" id="3.30.1490.20">
    <property type="entry name" value="ATP-grasp fold, A domain"/>
    <property type="match status" value="1"/>
</dbReference>
<evidence type="ECO:0008006" key="17">
    <source>
        <dbReference type="Google" id="ProtNLM"/>
    </source>
</evidence>